<sequence>MSDISIMLIFIIMYSALKISSADVTSADMEFLNEMPLDKLLRLKASLQDLVTAQYDNVTTTTPTNIQRFGAEAMAIQAPPVKRGDYEEGLYKKEGYSKISNIFSMSVTTLAFLAFGGYLLCLIVQAVKAKQTYNASIPTTQPTTFFVSAGIKKKPQSHFASYGRRRRDNRFRRSLKMVDLPPEQLFTALLQVCEGYAKWSEGEIV</sequence>
<dbReference type="Proteomes" id="UP001153321">
    <property type="component" value="Chromosome 14"/>
</dbReference>
<keyword evidence="2" id="KW-0732">Signal</keyword>
<keyword evidence="1" id="KW-0472">Membrane</keyword>
<evidence type="ECO:0000313" key="4">
    <source>
        <dbReference type="Proteomes" id="UP001153321"/>
    </source>
</evidence>
<protein>
    <submittedName>
        <fullName evidence="3">Uncharacterized protein</fullName>
    </submittedName>
</protein>
<feature type="chain" id="PRO_5040144099" evidence="2">
    <location>
        <begin position="23"/>
        <end position="205"/>
    </location>
</feature>
<proteinExistence type="predicted"/>
<organism evidence="3 4">
    <name type="scientific">Spodoptera littoralis</name>
    <name type="common">Egyptian cotton leafworm</name>
    <dbReference type="NCBI Taxonomy" id="7109"/>
    <lineage>
        <taxon>Eukaryota</taxon>
        <taxon>Metazoa</taxon>
        <taxon>Ecdysozoa</taxon>
        <taxon>Arthropoda</taxon>
        <taxon>Hexapoda</taxon>
        <taxon>Insecta</taxon>
        <taxon>Pterygota</taxon>
        <taxon>Neoptera</taxon>
        <taxon>Endopterygota</taxon>
        <taxon>Lepidoptera</taxon>
        <taxon>Glossata</taxon>
        <taxon>Ditrysia</taxon>
        <taxon>Noctuoidea</taxon>
        <taxon>Noctuidae</taxon>
        <taxon>Amphipyrinae</taxon>
        <taxon>Spodoptera</taxon>
    </lineage>
</organism>
<keyword evidence="1" id="KW-1133">Transmembrane helix</keyword>
<keyword evidence="4" id="KW-1185">Reference proteome</keyword>
<evidence type="ECO:0000313" key="3">
    <source>
        <dbReference type="EMBL" id="CAH1636919.1"/>
    </source>
</evidence>
<evidence type="ECO:0000256" key="2">
    <source>
        <dbReference type="SAM" id="SignalP"/>
    </source>
</evidence>
<name>A0A9P0HYL4_SPOLI</name>
<feature type="transmembrane region" description="Helical" evidence="1">
    <location>
        <begin position="102"/>
        <end position="124"/>
    </location>
</feature>
<gene>
    <name evidence="3" type="ORF">SPLIT_LOCUS2280</name>
</gene>
<evidence type="ECO:0000256" key="1">
    <source>
        <dbReference type="SAM" id="Phobius"/>
    </source>
</evidence>
<dbReference type="EMBL" id="LR824545">
    <property type="protein sequence ID" value="CAH1636919.1"/>
    <property type="molecule type" value="Genomic_DNA"/>
</dbReference>
<keyword evidence="1" id="KW-0812">Transmembrane</keyword>
<reference evidence="3" key="1">
    <citation type="submission" date="2022-02" db="EMBL/GenBank/DDBJ databases">
        <authorList>
            <person name="King R."/>
        </authorList>
    </citation>
    <scope>NUCLEOTIDE SEQUENCE</scope>
</reference>
<dbReference type="AlphaFoldDB" id="A0A9P0HYL4"/>
<accession>A0A9P0HYL4</accession>
<feature type="signal peptide" evidence="2">
    <location>
        <begin position="1"/>
        <end position="22"/>
    </location>
</feature>